<dbReference type="EMBL" id="SSXP01000006">
    <property type="protein sequence ID" value="TII07874.1"/>
    <property type="molecule type" value="Genomic_DNA"/>
</dbReference>
<name>A0A4T2H8J8_STRSU</name>
<organism evidence="1 2">
    <name type="scientific">Streptococcus suis</name>
    <dbReference type="NCBI Taxonomy" id="1307"/>
    <lineage>
        <taxon>Bacteria</taxon>
        <taxon>Bacillati</taxon>
        <taxon>Bacillota</taxon>
        <taxon>Bacilli</taxon>
        <taxon>Lactobacillales</taxon>
        <taxon>Streptococcaceae</taxon>
        <taxon>Streptococcus</taxon>
    </lineage>
</organism>
<proteinExistence type="predicted"/>
<evidence type="ECO:0000313" key="1">
    <source>
        <dbReference type="EMBL" id="TII07874.1"/>
    </source>
</evidence>
<protein>
    <submittedName>
        <fullName evidence="1">Uncharacterized protein</fullName>
    </submittedName>
</protein>
<evidence type="ECO:0000313" key="2">
    <source>
        <dbReference type="Proteomes" id="UP000305768"/>
    </source>
</evidence>
<dbReference type="AlphaFoldDB" id="A0A4T2H8J8"/>
<dbReference type="RefSeq" id="WP_105242268.1">
    <property type="nucleotide sequence ID" value="NZ_JARQOJ010000005.1"/>
</dbReference>
<accession>A0A4T2H8J8</accession>
<dbReference type="Proteomes" id="UP000305768">
    <property type="component" value="Unassembled WGS sequence"/>
</dbReference>
<comment type="caution">
    <text evidence="1">The sequence shown here is derived from an EMBL/GenBank/DDBJ whole genome shotgun (WGS) entry which is preliminary data.</text>
</comment>
<gene>
    <name evidence="1" type="ORF">FAJ34_05830</name>
</gene>
<sequence>MLIKKEVSSIHDIRTWSGATMTVDTVIEAYKEDELMYLLEEMFPEGATEVEVNDFLWFESDYIYRALGMVTEDEEEW</sequence>
<reference evidence="1 2" key="1">
    <citation type="submission" date="2019-04" db="EMBL/GenBank/DDBJ databases">
        <title>Genome analysis of Streptococcus suis strain WUSS425.</title>
        <authorList>
            <person name="Chen H."/>
            <person name="Gao X."/>
            <person name="Wu Z."/>
        </authorList>
    </citation>
    <scope>NUCLEOTIDE SEQUENCE [LARGE SCALE GENOMIC DNA]</scope>
    <source>
        <strain evidence="1 2">WUSS425</strain>
    </source>
</reference>